<dbReference type="HOGENOM" id="CLU_1943251_0_0_1"/>
<dbReference type="EMBL" id="KN822008">
    <property type="protein sequence ID" value="KIM68701.1"/>
    <property type="molecule type" value="Genomic_DNA"/>
</dbReference>
<dbReference type="OrthoDB" id="3224367at2759"/>
<accession>A0A0C3ELD3</accession>
<dbReference type="Proteomes" id="UP000053989">
    <property type="component" value="Unassembled WGS sequence"/>
</dbReference>
<evidence type="ECO:0000313" key="1">
    <source>
        <dbReference type="EMBL" id="KIM68701.1"/>
    </source>
</evidence>
<gene>
    <name evidence="1" type="ORF">SCLCIDRAFT_105024</name>
</gene>
<dbReference type="InParanoid" id="A0A0C3ELD3"/>
<reference evidence="1 2" key="1">
    <citation type="submission" date="2014-04" db="EMBL/GenBank/DDBJ databases">
        <authorList>
            <consortium name="DOE Joint Genome Institute"/>
            <person name="Kuo A."/>
            <person name="Kohler A."/>
            <person name="Nagy L.G."/>
            <person name="Floudas D."/>
            <person name="Copeland A."/>
            <person name="Barry K.W."/>
            <person name="Cichocki N."/>
            <person name="Veneault-Fourrey C."/>
            <person name="LaButti K."/>
            <person name="Lindquist E.A."/>
            <person name="Lipzen A."/>
            <person name="Lundell T."/>
            <person name="Morin E."/>
            <person name="Murat C."/>
            <person name="Sun H."/>
            <person name="Tunlid A."/>
            <person name="Henrissat B."/>
            <person name="Grigoriev I.V."/>
            <person name="Hibbett D.S."/>
            <person name="Martin F."/>
            <person name="Nordberg H.P."/>
            <person name="Cantor M.N."/>
            <person name="Hua S.X."/>
        </authorList>
    </citation>
    <scope>NUCLEOTIDE SEQUENCE [LARGE SCALE GENOMIC DNA]</scope>
    <source>
        <strain evidence="1 2">Foug A</strain>
    </source>
</reference>
<dbReference type="STRING" id="1036808.A0A0C3ELD3"/>
<name>A0A0C3ELD3_9AGAM</name>
<protein>
    <submittedName>
        <fullName evidence="1">Uncharacterized protein</fullName>
    </submittedName>
</protein>
<sequence>LRCHSDATTTDGVDPKAIVDPAPCLLVLYEPSAYFLQENVLDHHTISSYLLLVTHARALVQFFASMNSSLSPPSLVVFDSKLEQLKLPILRLPSKVVFDPQQAQDDIPRPESVILFVEKYFDMVGTFQCQ</sequence>
<proteinExistence type="predicted"/>
<feature type="non-terminal residue" evidence="1">
    <location>
        <position position="1"/>
    </location>
</feature>
<reference evidence="2" key="2">
    <citation type="submission" date="2015-01" db="EMBL/GenBank/DDBJ databases">
        <title>Evolutionary Origins and Diversification of the Mycorrhizal Mutualists.</title>
        <authorList>
            <consortium name="DOE Joint Genome Institute"/>
            <consortium name="Mycorrhizal Genomics Consortium"/>
            <person name="Kohler A."/>
            <person name="Kuo A."/>
            <person name="Nagy L.G."/>
            <person name="Floudas D."/>
            <person name="Copeland A."/>
            <person name="Barry K.W."/>
            <person name="Cichocki N."/>
            <person name="Veneault-Fourrey C."/>
            <person name="LaButti K."/>
            <person name="Lindquist E.A."/>
            <person name="Lipzen A."/>
            <person name="Lundell T."/>
            <person name="Morin E."/>
            <person name="Murat C."/>
            <person name="Riley R."/>
            <person name="Ohm R."/>
            <person name="Sun H."/>
            <person name="Tunlid A."/>
            <person name="Henrissat B."/>
            <person name="Grigoriev I.V."/>
            <person name="Hibbett D.S."/>
            <person name="Martin F."/>
        </authorList>
    </citation>
    <scope>NUCLEOTIDE SEQUENCE [LARGE SCALE GENOMIC DNA]</scope>
    <source>
        <strain evidence="2">Foug A</strain>
    </source>
</reference>
<keyword evidence="2" id="KW-1185">Reference proteome</keyword>
<organism evidence="1 2">
    <name type="scientific">Scleroderma citrinum Foug A</name>
    <dbReference type="NCBI Taxonomy" id="1036808"/>
    <lineage>
        <taxon>Eukaryota</taxon>
        <taxon>Fungi</taxon>
        <taxon>Dikarya</taxon>
        <taxon>Basidiomycota</taxon>
        <taxon>Agaricomycotina</taxon>
        <taxon>Agaricomycetes</taxon>
        <taxon>Agaricomycetidae</taxon>
        <taxon>Boletales</taxon>
        <taxon>Sclerodermatineae</taxon>
        <taxon>Sclerodermataceae</taxon>
        <taxon>Scleroderma</taxon>
    </lineage>
</organism>
<evidence type="ECO:0000313" key="2">
    <source>
        <dbReference type="Proteomes" id="UP000053989"/>
    </source>
</evidence>
<dbReference type="AlphaFoldDB" id="A0A0C3ELD3"/>